<protein>
    <recommendedName>
        <fullName evidence="7">Peptidase T</fullName>
        <ecNumber evidence="7">3.4.11.4</ecNumber>
    </recommendedName>
</protein>
<dbReference type="InterPro" id="IPR002933">
    <property type="entry name" value="Peptidase_M20"/>
</dbReference>
<sequence length="409" mass="44596">MNDSKLVQRFIRYITTPTQSDDTSKTVPSTPTQHVLAKMLGQELRDLGLSDVKVTEHAYVTAKLPGNNPTAPCIGLIAHIDTALEVTDDTVNPRIVENYDGTPIVLDKGGTTVLSPDAFPSLKDHIGSDLIVTDGTTLLGADDKAGIAEIMTAVEYLKDHPEISRGDVAVCFCPDEEIGHGASLLDLKDFGAQFAYTVDGTGSDTFNWETFNAARADYHIQGLAVHPGSSKNKMVNANLLAAELIDAFPPAETPSHTEDREGFYHLCEMTGGVEEAELHYIIRDHDRQKFESRKAFAELVARQMNERFGREVVTVSVSDQYANMADVLREKPEIVDTALQAMKDCGITPQVIPVRGGTDGSQLSLRGLPTPNLFTGGYNAHGKYEYAVIQSMEGAVKVLCRIVELFGKR</sequence>
<keyword evidence="3 9" id="KW-0479">Metal-binding</keyword>
<feature type="binding site" evidence="9">
    <location>
        <position position="177"/>
    </location>
    <ligand>
        <name>Zn(2+)</name>
        <dbReference type="ChEBI" id="CHEBI:29105"/>
        <label>2</label>
    </ligand>
</feature>
<dbReference type="CDD" id="cd03892">
    <property type="entry name" value="M20_peptT"/>
    <property type="match status" value="1"/>
</dbReference>
<dbReference type="SUPFAM" id="SSF53187">
    <property type="entry name" value="Zn-dependent exopeptidases"/>
    <property type="match status" value="1"/>
</dbReference>
<dbReference type="Pfam" id="PF07687">
    <property type="entry name" value="M20_dimer"/>
    <property type="match status" value="1"/>
</dbReference>
<dbReference type="PROSITE" id="PS00759">
    <property type="entry name" value="ARGE_DAPE_CPG2_2"/>
    <property type="match status" value="1"/>
</dbReference>
<keyword evidence="2" id="KW-0645">Protease</keyword>
<evidence type="ECO:0000256" key="1">
    <source>
        <dbReference type="ARBA" id="ARBA00009692"/>
    </source>
</evidence>
<dbReference type="GO" id="GO:0006518">
    <property type="term" value="P:peptide metabolic process"/>
    <property type="evidence" value="ECO:0007669"/>
    <property type="project" value="InterPro"/>
</dbReference>
<dbReference type="GO" id="GO:0005829">
    <property type="term" value="C:cytosol"/>
    <property type="evidence" value="ECO:0007669"/>
    <property type="project" value="TreeGrafter"/>
</dbReference>
<dbReference type="PANTHER" id="PTHR42994">
    <property type="entry name" value="PEPTIDASE T"/>
    <property type="match status" value="1"/>
</dbReference>
<evidence type="ECO:0000256" key="8">
    <source>
        <dbReference type="PIRSR" id="PIRSR037215-1"/>
    </source>
</evidence>
<dbReference type="RefSeq" id="WP_008523000.1">
    <property type="nucleotide sequence ID" value="NZ_CM001376.1"/>
</dbReference>
<evidence type="ECO:0000259" key="10">
    <source>
        <dbReference type="Pfam" id="PF07687"/>
    </source>
</evidence>
<dbReference type="GO" id="GO:0045148">
    <property type="term" value="F:tripeptide aminopeptidase activity"/>
    <property type="evidence" value="ECO:0007669"/>
    <property type="project" value="UniProtKB-UniRule"/>
</dbReference>
<keyword evidence="4" id="KW-0378">Hydrolase</keyword>
<dbReference type="Pfam" id="PF01546">
    <property type="entry name" value="Peptidase_M20"/>
    <property type="match status" value="1"/>
</dbReference>
<reference evidence="11 12" key="1">
    <citation type="submission" date="2011-11" db="EMBL/GenBank/DDBJ databases">
        <title>The Noncontiguous Finished genome of Jonquetella anthropi DSM 22815.</title>
        <authorList>
            <consortium name="US DOE Joint Genome Institute (JGI-PGF)"/>
            <person name="Lucas S."/>
            <person name="Copeland A."/>
            <person name="Lapidus A."/>
            <person name="Glavina del Rio T."/>
            <person name="Dalin E."/>
            <person name="Tice H."/>
            <person name="Bruce D."/>
            <person name="Goodwin L."/>
            <person name="Pitluck S."/>
            <person name="Peters L."/>
            <person name="Mikhailova N."/>
            <person name="Held B."/>
            <person name="Kyrpides N."/>
            <person name="Mavromatis K."/>
            <person name="Ivanova N."/>
            <person name="Markowitz V."/>
            <person name="Cheng J.-F."/>
            <person name="Hugenholtz P."/>
            <person name="Woyke T."/>
            <person name="Wu D."/>
            <person name="Gronow S."/>
            <person name="Wellnitz S."/>
            <person name="Brambilla E."/>
            <person name="Klenk H.-P."/>
            <person name="Eisen J.A."/>
        </authorList>
    </citation>
    <scope>NUCLEOTIDE SEQUENCE [LARGE SCALE GENOMIC DNA]</scope>
    <source>
        <strain evidence="11 12">DSM 22815</strain>
    </source>
</reference>
<feature type="binding site" evidence="9">
    <location>
        <position position="142"/>
    </location>
    <ligand>
        <name>Zn(2+)</name>
        <dbReference type="ChEBI" id="CHEBI:29105"/>
        <label>2</label>
    </ligand>
</feature>
<dbReference type="NCBIfam" id="NF003976">
    <property type="entry name" value="PRK05469.1"/>
    <property type="match status" value="1"/>
</dbReference>
<dbReference type="InterPro" id="IPR011650">
    <property type="entry name" value="Peptidase_M20_dimer"/>
</dbReference>
<feature type="binding site" evidence="9">
    <location>
        <position position="199"/>
    </location>
    <ligand>
        <name>Zn(2+)</name>
        <dbReference type="ChEBI" id="CHEBI:29105"/>
        <label>1</label>
    </ligand>
</feature>
<feature type="binding site" evidence="9">
    <location>
        <position position="142"/>
    </location>
    <ligand>
        <name>Zn(2+)</name>
        <dbReference type="ChEBI" id="CHEBI:29105"/>
        <label>1</label>
    </ligand>
</feature>
<feature type="binding site" evidence="9">
    <location>
        <position position="381"/>
    </location>
    <ligand>
        <name>Zn(2+)</name>
        <dbReference type="ChEBI" id="CHEBI:29105"/>
        <label>2</label>
    </ligand>
</feature>
<dbReference type="PROSITE" id="PS00758">
    <property type="entry name" value="ARGE_DAPE_CPG2_1"/>
    <property type="match status" value="1"/>
</dbReference>
<dbReference type="Proteomes" id="UP000003806">
    <property type="component" value="Chromosome"/>
</dbReference>
<gene>
    <name evidence="11" type="ORF">JonanDRAFT_0969</name>
</gene>
<evidence type="ECO:0000256" key="9">
    <source>
        <dbReference type="PIRSR" id="PIRSR037215-2"/>
    </source>
</evidence>
<dbReference type="HOGENOM" id="CLU_053676_0_0_0"/>
<dbReference type="STRING" id="885272.JonanDRAFT_0969"/>
<evidence type="ECO:0000256" key="6">
    <source>
        <dbReference type="ARBA" id="ARBA00023049"/>
    </source>
</evidence>
<dbReference type="PANTHER" id="PTHR42994:SF1">
    <property type="entry name" value="PEPTIDASE T"/>
    <property type="match status" value="1"/>
</dbReference>
<comment type="cofactor">
    <cofactor evidence="9">
        <name>Zn(2+)</name>
        <dbReference type="ChEBI" id="CHEBI:29105"/>
    </cofactor>
    <text evidence="9">Binds 2 Zn(2+) ions per subunit.</text>
</comment>
<dbReference type="InterPro" id="IPR036264">
    <property type="entry name" value="Bact_exopeptidase_dim_dom"/>
</dbReference>
<dbReference type="Gene3D" id="3.40.630.10">
    <property type="entry name" value="Zn peptidases"/>
    <property type="match status" value="1"/>
</dbReference>
<dbReference type="GO" id="GO:0008270">
    <property type="term" value="F:zinc ion binding"/>
    <property type="evidence" value="ECO:0007669"/>
    <property type="project" value="InterPro"/>
</dbReference>
<feature type="active site" evidence="8">
    <location>
        <position position="81"/>
    </location>
</feature>
<keyword evidence="6" id="KW-0482">Metalloprotease</keyword>
<dbReference type="GO" id="GO:0008237">
    <property type="term" value="F:metallopeptidase activity"/>
    <property type="evidence" value="ECO:0007669"/>
    <property type="project" value="UniProtKB-KW"/>
</dbReference>
<evidence type="ECO:0000256" key="7">
    <source>
        <dbReference type="NCBIfam" id="TIGR01882"/>
    </source>
</evidence>
<evidence type="ECO:0000313" key="11">
    <source>
        <dbReference type="EMBL" id="EHM13342.1"/>
    </source>
</evidence>
<dbReference type="EC" id="3.4.11.4" evidence="7"/>
<dbReference type="OrthoDB" id="9804934at2"/>
<dbReference type="Gene3D" id="3.30.70.360">
    <property type="match status" value="1"/>
</dbReference>
<accession>H0UKY3</accession>
<dbReference type="NCBIfam" id="TIGR01882">
    <property type="entry name" value="peptidase-T"/>
    <property type="match status" value="1"/>
</dbReference>
<feature type="domain" description="Peptidase M20 dimerisation" evidence="10">
    <location>
        <begin position="209"/>
        <end position="308"/>
    </location>
</feature>
<organism evidence="11 12">
    <name type="scientific">Jonquetella anthropi DSM 22815</name>
    <dbReference type="NCBI Taxonomy" id="885272"/>
    <lineage>
        <taxon>Bacteria</taxon>
        <taxon>Thermotogati</taxon>
        <taxon>Synergistota</taxon>
        <taxon>Synergistia</taxon>
        <taxon>Synergistales</taxon>
        <taxon>Dethiosulfovibrionaceae</taxon>
        <taxon>Jonquetella</taxon>
    </lineage>
</organism>
<dbReference type="PIRSF" id="PIRSF037215">
    <property type="entry name" value="Peptidase_M20B"/>
    <property type="match status" value="1"/>
</dbReference>
<dbReference type="eggNOG" id="COG2195">
    <property type="taxonomic scope" value="Bacteria"/>
</dbReference>
<evidence type="ECO:0000256" key="4">
    <source>
        <dbReference type="ARBA" id="ARBA00022801"/>
    </source>
</evidence>
<name>H0UKY3_9BACT</name>
<proteinExistence type="inferred from homology"/>
<dbReference type="InterPro" id="IPR010161">
    <property type="entry name" value="Peptidase_M20B"/>
</dbReference>
<dbReference type="AlphaFoldDB" id="H0UKY3"/>
<dbReference type="InterPro" id="IPR001261">
    <property type="entry name" value="ArgE/DapE_CS"/>
</dbReference>
<dbReference type="EMBL" id="CM001376">
    <property type="protein sequence ID" value="EHM13342.1"/>
    <property type="molecule type" value="Genomic_DNA"/>
</dbReference>
<keyword evidence="12" id="KW-1185">Reference proteome</keyword>
<dbReference type="NCBIfam" id="NF009920">
    <property type="entry name" value="PRK13381.1"/>
    <property type="match status" value="1"/>
</dbReference>
<comment type="similarity">
    <text evidence="1">Belongs to the peptidase M20B family.</text>
</comment>
<evidence type="ECO:0000256" key="3">
    <source>
        <dbReference type="ARBA" id="ARBA00022723"/>
    </source>
</evidence>
<evidence type="ECO:0000313" key="12">
    <source>
        <dbReference type="Proteomes" id="UP000003806"/>
    </source>
</evidence>
<evidence type="ECO:0000256" key="5">
    <source>
        <dbReference type="ARBA" id="ARBA00022833"/>
    </source>
</evidence>
<dbReference type="GO" id="GO:0006508">
    <property type="term" value="P:proteolysis"/>
    <property type="evidence" value="ECO:0007669"/>
    <property type="project" value="UniProtKB-UniRule"/>
</dbReference>
<evidence type="ECO:0000256" key="2">
    <source>
        <dbReference type="ARBA" id="ARBA00022670"/>
    </source>
</evidence>
<feature type="binding site" evidence="9">
    <location>
        <position position="79"/>
    </location>
    <ligand>
        <name>Zn(2+)</name>
        <dbReference type="ChEBI" id="CHEBI:29105"/>
        <label>1</label>
    </ligand>
</feature>
<keyword evidence="5 9" id="KW-0862">Zinc</keyword>
<feature type="active site" description="Proton acceptor" evidence="8">
    <location>
        <position position="176"/>
    </location>
</feature>
<dbReference type="SUPFAM" id="SSF55031">
    <property type="entry name" value="Bacterial exopeptidase dimerisation domain"/>
    <property type="match status" value="1"/>
</dbReference>